<dbReference type="GO" id="GO:0019344">
    <property type="term" value="P:cysteine biosynthetic process"/>
    <property type="evidence" value="ECO:0007669"/>
    <property type="project" value="UniProtKB-KW"/>
</dbReference>
<name>A0A8H8DH53_9FUNG</name>
<dbReference type="GO" id="GO:0016740">
    <property type="term" value="F:transferase activity"/>
    <property type="evidence" value="ECO:0007669"/>
    <property type="project" value="UniProtKB-KW"/>
</dbReference>
<dbReference type="Pfam" id="PF00291">
    <property type="entry name" value="PALP"/>
    <property type="match status" value="1"/>
</dbReference>
<keyword evidence="4" id="KW-0808">Transferase</keyword>
<evidence type="ECO:0000256" key="5">
    <source>
        <dbReference type="ARBA" id="ARBA00022898"/>
    </source>
</evidence>
<dbReference type="OrthoDB" id="10259545at2759"/>
<dbReference type="Gene3D" id="3.40.50.1100">
    <property type="match status" value="2"/>
</dbReference>
<organism evidence="8 9">
    <name type="scientific">Olpidium bornovanus</name>
    <dbReference type="NCBI Taxonomy" id="278681"/>
    <lineage>
        <taxon>Eukaryota</taxon>
        <taxon>Fungi</taxon>
        <taxon>Fungi incertae sedis</taxon>
        <taxon>Olpidiomycota</taxon>
        <taxon>Olpidiomycotina</taxon>
        <taxon>Olpidiomycetes</taxon>
        <taxon>Olpidiales</taxon>
        <taxon>Olpidiaceae</taxon>
        <taxon>Olpidium</taxon>
    </lineage>
</organism>
<dbReference type="CDD" id="cd01561">
    <property type="entry name" value="CBS_like"/>
    <property type="match status" value="1"/>
</dbReference>
<dbReference type="AlphaFoldDB" id="A0A8H8DH53"/>
<proteinExistence type="inferred from homology"/>
<dbReference type="EMBL" id="JAEFCI010008500">
    <property type="protein sequence ID" value="KAG5458424.1"/>
    <property type="molecule type" value="Genomic_DNA"/>
</dbReference>
<comment type="caution">
    <text evidence="8">The sequence shown here is derived from an EMBL/GenBank/DDBJ whole genome shotgun (WGS) entry which is preliminary data.</text>
</comment>
<keyword evidence="3" id="KW-0028">Amino-acid biosynthesis</keyword>
<sequence length="253" mass="27193">MAENFSVERRKIMKMLGAKVVLTPASEKGTGMVKKAEGPARSISRSFPTSAVSRETRTRVAEFVPELAAKHGWFLTRQFQNPANPAYHRQTTASGACVSILLDFTGRSLDYFVTGWGTGGTLSGVSTVLRAARPDVKIVACEPSKAALLSGNEFQPHMIQGWTPNFVPEVLDRASYDTLLQIDDEEAIRVTMDLARKEGILSGISGGATVRGALEVAKTAPPGSAILAMLPDTGERYMSTPLFAKITDSSDEA</sequence>
<keyword evidence="9" id="KW-1185">Reference proteome</keyword>
<gene>
    <name evidence="8" type="ORF">BJ554DRAFT_1351</name>
</gene>
<keyword evidence="5" id="KW-0663">Pyridoxal phosphate</keyword>
<dbReference type="PANTHER" id="PTHR10314">
    <property type="entry name" value="CYSTATHIONINE BETA-SYNTHASE"/>
    <property type="match status" value="1"/>
</dbReference>
<comment type="cofactor">
    <cofactor evidence="1">
        <name>pyridoxal 5'-phosphate</name>
        <dbReference type="ChEBI" id="CHEBI:597326"/>
    </cofactor>
</comment>
<accession>A0A8H8DH53</accession>
<feature type="domain" description="Tryptophan synthase beta chain-like PALP" evidence="7">
    <location>
        <begin position="1"/>
        <end position="232"/>
    </location>
</feature>
<evidence type="ECO:0000256" key="1">
    <source>
        <dbReference type="ARBA" id="ARBA00001933"/>
    </source>
</evidence>
<dbReference type="SUPFAM" id="SSF53686">
    <property type="entry name" value="Tryptophan synthase beta subunit-like PLP-dependent enzymes"/>
    <property type="match status" value="1"/>
</dbReference>
<dbReference type="InterPro" id="IPR001926">
    <property type="entry name" value="TrpB-like_PALP"/>
</dbReference>
<dbReference type="InterPro" id="IPR050214">
    <property type="entry name" value="Cys_Synth/Cystath_Beta-Synth"/>
</dbReference>
<keyword evidence="6" id="KW-0198">Cysteine biosynthesis</keyword>
<evidence type="ECO:0000256" key="2">
    <source>
        <dbReference type="ARBA" id="ARBA00007103"/>
    </source>
</evidence>
<comment type="similarity">
    <text evidence="2">Belongs to the cysteine synthase/cystathionine beta-synthase family.</text>
</comment>
<evidence type="ECO:0000313" key="9">
    <source>
        <dbReference type="Proteomes" id="UP000673691"/>
    </source>
</evidence>
<dbReference type="InterPro" id="IPR036052">
    <property type="entry name" value="TrpB-like_PALP_sf"/>
</dbReference>
<protein>
    <submittedName>
        <fullName evidence="8">Tryptophan synthase beta subunit-like PLP-dependent enzyme</fullName>
    </submittedName>
</protein>
<dbReference type="FunFam" id="3.40.50.1100:FF:000006">
    <property type="entry name" value="Cysteine synthase"/>
    <property type="match status" value="1"/>
</dbReference>
<evidence type="ECO:0000259" key="7">
    <source>
        <dbReference type="Pfam" id="PF00291"/>
    </source>
</evidence>
<reference evidence="8 9" key="1">
    <citation type="journal article" name="Sci. Rep.">
        <title>Genome-scale phylogenetic analyses confirm Olpidium as the closest living zoosporic fungus to the non-flagellated, terrestrial fungi.</title>
        <authorList>
            <person name="Chang Y."/>
            <person name="Rochon D."/>
            <person name="Sekimoto S."/>
            <person name="Wang Y."/>
            <person name="Chovatia M."/>
            <person name="Sandor L."/>
            <person name="Salamov A."/>
            <person name="Grigoriev I.V."/>
            <person name="Stajich J.E."/>
            <person name="Spatafora J.W."/>
        </authorList>
    </citation>
    <scope>NUCLEOTIDE SEQUENCE [LARGE SCALE GENOMIC DNA]</scope>
    <source>
        <strain evidence="8">S191</strain>
    </source>
</reference>
<dbReference type="Proteomes" id="UP000673691">
    <property type="component" value="Unassembled WGS sequence"/>
</dbReference>
<evidence type="ECO:0000313" key="8">
    <source>
        <dbReference type="EMBL" id="KAG5458424.1"/>
    </source>
</evidence>
<evidence type="ECO:0000256" key="4">
    <source>
        <dbReference type="ARBA" id="ARBA00022679"/>
    </source>
</evidence>
<evidence type="ECO:0000256" key="3">
    <source>
        <dbReference type="ARBA" id="ARBA00022605"/>
    </source>
</evidence>
<evidence type="ECO:0000256" key="6">
    <source>
        <dbReference type="ARBA" id="ARBA00023192"/>
    </source>
</evidence>